<dbReference type="PATRIC" id="fig|1359196.3.peg.296"/>
<accession>A0A0F3MTL8</accession>
<reference evidence="1 2" key="1">
    <citation type="submission" date="2015-01" db="EMBL/GenBank/DDBJ databases">
        <title>Genome Sequencing of Rickettsiales.</title>
        <authorList>
            <person name="Daugherty S.C."/>
            <person name="Su Q."/>
            <person name="Abolude K."/>
            <person name="Beier-Sexton M."/>
            <person name="Carlyon J.A."/>
            <person name="Carter R."/>
            <person name="Day N.P."/>
            <person name="Dumler S.J."/>
            <person name="Dyachenko V."/>
            <person name="Godinez A."/>
            <person name="Kurtti T.J."/>
            <person name="Lichay M."/>
            <person name="Mullins K.E."/>
            <person name="Ott S."/>
            <person name="Pappas-Brown V."/>
            <person name="Paris D.H."/>
            <person name="Patel P."/>
            <person name="Richards A.L."/>
            <person name="Sadzewicz L."/>
            <person name="Sears K."/>
            <person name="Seidman D."/>
            <person name="Sengamalay N."/>
            <person name="Stenos J."/>
            <person name="Tallon L.J."/>
            <person name="Vincent G."/>
            <person name="Fraser C.M."/>
            <person name="Munderloh U."/>
            <person name="Dunning-Hotopp J.C."/>
        </authorList>
    </citation>
    <scope>NUCLEOTIDE SEQUENCE [LARGE SCALE GENOMIC DNA]</scope>
    <source>
        <strain evidence="1 2">Pedreira</strain>
    </source>
</reference>
<evidence type="ECO:0000313" key="1">
    <source>
        <dbReference type="EMBL" id="KJV57944.1"/>
    </source>
</evidence>
<sequence>MYATLATEHAINVIENGASAVCSIQGVISDVSTNYSFISTFAQATVASLATFAYYNPPVLIGACALGAIAISPYDSIKCAENTIKAGIAAGYVACETVEGLMAGAAGIVSLIADNIYGDTVQNLLVLLILT</sequence>
<comment type="caution">
    <text evidence="1">The sequence shown here is derived from an EMBL/GenBank/DDBJ whole genome shotgun (WGS) entry which is preliminary data.</text>
</comment>
<protein>
    <submittedName>
        <fullName evidence="1">Uncharacterized protein</fullName>
    </submittedName>
</protein>
<proteinExistence type="predicted"/>
<gene>
    <name evidence="1" type="ORF">RFEPED_0315</name>
</gene>
<name>A0A0F3MTL8_RICFI</name>
<evidence type="ECO:0000313" key="2">
    <source>
        <dbReference type="Proteomes" id="UP000033475"/>
    </source>
</evidence>
<dbReference type="Proteomes" id="UP000033475">
    <property type="component" value="Unassembled WGS sequence"/>
</dbReference>
<dbReference type="RefSeq" id="WP_011270860.1">
    <property type="nucleotide sequence ID" value="NZ_LANQ01000001.1"/>
</dbReference>
<dbReference type="EMBL" id="LANQ01000001">
    <property type="protein sequence ID" value="KJV57944.1"/>
    <property type="molecule type" value="Genomic_DNA"/>
</dbReference>
<dbReference type="AlphaFoldDB" id="A0A0F3MTL8"/>
<organism evidence="1 2">
    <name type="scientific">Rickettsia felis str. Pedreira</name>
    <dbReference type="NCBI Taxonomy" id="1359196"/>
    <lineage>
        <taxon>Bacteria</taxon>
        <taxon>Pseudomonadati</taxon>
        <taxon>Pseudomonadota</taxon>
        <taxon>Alphaproteobacteria</taxon>
        <taxon>Rickettsiales</taxon>
        <taxon>Rickettsiaceae</taxon>
        <taxon>Rickettsieae</taxon>
        <taxon>Rickettsia</taxon>
        <taxon>spotted fever group</taxon>
    </lineage>
</organism>